<dbReference type="AlphaFoldDB" id="A0AA48HGC2"/>
<dbReference type="CDD" id="cd05822">
    <property type="entry name" value="TLP_HIUase"/>
    <property type="match status" value="1"/>
</dbReference>
<dbReference type="EMBL" id="AP027272">
    <property type="protein sequence ID" value="BDX06428.1"/>
    <property type="molecule type" value="Genomic_DNA"/>
</dbReference>
<comment type="function">
    <text evidence="2">Catalyzes the hydrolysis of 5-hydroxyisourate (HIU) to 2-oxo-4-hydroxy-4-carboxy-5-ureidoimidazoline (OHCU).</text>
</comment>
<evidence type="ECO:0000259" key="11">
    <source>
        <dbReference type="Pfam" id="PF00576"/>
    </source>
</evidence>
<evidence type="ECO:0000256" key="2">
    <source>
        <dbReference type="ARBA" id="ARBA00002704"/>
    </source>
</evidence>
<name>A0AA48HGC2_9ALTE</name>
<dbReference type="RefSeq" id="WP_338292445.1">
    <property type="nucleotide sequence ID" value="NZ_AP027272.1"/>
</dbReference>
<dbReference type="EC" id="3.5.2.17" evidence="5 10"/>
<comment type="subunit">
    <text evidence="4 10">Homotetramer.</text>
</comment>
<evidence type="ECO:0000256" key="1">
    <source>
        <dbReference type="ARBA" id="ARBA00001043"/>
    </source>
</evidence>
<accession>A0AA48HGC2</accession>
<dbReference type="InterPro" id="IPR000895">
    <property type="entry name" value="Transthyretin/HIU_hydrolase"/>
</dbReference>
<dbReference type="Proteomes" id="UP001333710">
    <property type="component" value="Chromosome"/>
</dbReference>
<dbReference type="NCBIfam" id="TIGR02962">
    <property type="entry name" value="hdxy_isourate"/>
    <property type="match status" value="1"/>
</dbReference>
<comment type="similarity">
    <text evidence="3 10">Belongs to the transthyretin family. 5-hydroxyisourate hydrolase subfamily.</text>
</comment>
<dbReference type="PROSITE" id="PS00769">
    <property type="entry name" value="TRANSTHYRETIN_2"/>
    <property type="match status" value="1"/>
</dbReference>
<organism evidence="12 13">
    <name type="scientific">Planctobacterium marinum</name>
    <dbReference type="NCBI Taxonomy" id="1631968"/>
    <lineage>
        <taxon>Bacteria</taxon>
        <taxon>Pseudomonadati</taxon>
        <taxon>Pseudomonadota</taxon>
        <taxon>Gammaproteobacteria</taxon>
        <taxon>Alteromonadales</taxon>
        <taxon>Alteromonadaceae</taxon>
        <taxon>Planctobacterium</taxon>
    </lineage>
</organism>
<dbReference type="Gene3D" id="2.60.40.180">
    <property type="entry name" value="Transthyretin/hydroxyisourate hydrolase domain"/>
    <property type="match status" value="1"/>
</dbReference>
<dbReference type="Pfam" id="PF00576">
    <property type="entry name" value="Transthyretin"/>
    <property type="match status" value="1"/>
</dbReference>
<dbReference type="KEGG" id="pmaw:MACH26_19490"/>
<protein>
    <recommendedName>
        <fullName evidence="6 10">5-hydroxyisourate hydrolase</fullName>
        <shortName evidence="10">HIU hydrolase</shortName>
        <shortName evidence="10">HIUHase</shortName>
        <ecNumber evidence="5 10">3.5.2.17</ecNumber>
    </recommendedName>
</protein>
<feature type="binding site" evidence="9">
    <location>
        <position position="46"/>
    </location>
    <ligand>
        <name>substrate</name>
    </ligand>
</feature>
<evidence type="ECO:0000256" key="7">
    <source>
        <dbReference type="ARBA" id="ARBA00022631"/>
    </source>
</evidence>
<dbReference type="InterPro" id="IPR014306">
    <property type="entry name" value="Hydroxyisourate_hydrolase"/>
</dbReference>
<feature type="binding site" evidence="9">
    <location>
        <position position="12"/>
    </location>
    <ligand>
        <name>substrate</name>
    </ligand>
</feature>
<dbReference type="InterPro" id="IPR036817">
    <property type="entry name" value="Transthyretin/HIU_hydrolase_sf"/>
</dbReference>
<comment type="catalytic activity">
    <reaction evidence="1 10">
        <text>5-hydroxyisourate + H2O = 5-hydroxy-2-oxo-4-ureido-2,5-dihydro-1H-imidazole-5-carboxylate + H(+)</text>
        <dbReference type="Rhea" id="RHEA:23736"/>
        <dbReference type="ChEBI" id="CHEBI:15377"/>
        <dbReference type="ChEBI" id="CHEBI:15378"/>
        <dbReference type="ChEBI" id="CHEBI:18072"/>
        <dbReference type="ChEBI" id="CHEBI:58639"/>
        <dbReference type="EC" id="3.5.2.17"/>
    </reaction>
</comment>
<evidence type="ECO:0000256" key="8">
    <source>
        <dbReference type="ARBA" id="ARBA00022801"/>
    </source>
</evidence>
<evidence type="ECO:0000256" key="3">
    <source>
        <dbReference type="ARBA" id="ARBA00009850"/>
    </source>
</evidence>
<evidence type="ECO:0000256" key="9">
    <source>
        <dbReference type="PIRSR" id="PIRSR600895-51"/>
    </source>
</evidence>
<dbReference type="GO" id="GO:0006144">
    <property type="term" value="P:purine nucleobase metabolic process"/>
    <property type="evidence" value="ECO:0007669"/>
    <property type="project" value="UniProtKB-KW"/>
</dbReference>
<dbReference type="PANTHER" id="PTHR10395">
    <property type="entry name" value="URICASE AND TRANSTHYRETIN-RELATED"/>
    <property type="match status" value="1"/>
</dbReference>
<dbReference type="InterPro" id="IPR023416">
    <property type="entry name" value="Transthyretin/HIU_hydrolase_d"/>
</dbReference>
<evidence type="ECO:0000256" key="4">
    <source>
        <dbReference type="ARBA" id="ARBA00011881"/>
    </source>
</evidence>
<keyword evidence="13" id="KW-1185">Reference proteome</keyword>
<dbReference type="GO" id="GO:0033971">
    <property type="term" value="F:hydroxyisourate hydrolase activity"/>
    <property type="evidence" value="ECO:0007669"/>
    <property type="project" value="UniProtKB-EC"/>
</dbReference>
<evidence type="ECO:0000256" key="10">
    <source>
        <dbReference type="RuleBase" id="RU361270"/>
    </source>
</evidence>
<keyword evidence="7 10" id="KW-0659">Purine metabolism</keyword>
<dbReference type="PRINTS" id="PR00189">
    <property type="entry name" value="TRNSTHYRETIN"/>
</dbReference>
<dbReference type="InterPro" id="IPR023419">
    <property type="entry name" value="Transthyretin_CS"/>
</dbReference>
<feature type="binding site" evidence="9">
    <location>
        <position position="109"/>
    </location>
    <ligand>
        <name>substrate</name>
    </ligand>
</feature>
<dbReference type="PANTHER" id="PTHR10395:SF7">
    <property type="entry name" value="5-HYDROXYISOURATE HYDROLASE"/>
    <property type="match status" value="1"/>
</dbReference>
<evidence type="ECO:0000256" key="5">
    <source>
        <dbReference type="ARBA" id="ARBA00012609"/>
    </source>
</evidence>
<keyword evidence="8 10" id="KW-0378">Hydrolase</keyword>
<gene>
    <name evidence="12" type="ORF">MACH26_19490</name>
</gene>
<proteinExistence type="inferred from homology"/>
<dbReference type="SUPFAM" id="SSF49472">
    <property type="entry name" value="Transthyretin (synonym: prealbumin)"/>
    <property type="match status" value="1"/>
</dbReference>
<evidence type="ECO:0000256" key="6">
    <source>
        <dbReference type="ARBA" id="ARBA00017539"/>
    </source>
</evidence>
<feature type="domain" description="Transthyretin/hydroxyisourate hydrolase" evidence="11">
    <location>
        <begin position="9"/>
        <end position="111"/>
    </location>
</feature>
<evidence type="ECO:0000313" key="12">
    <source>
        <dbReference type="EMBL" id="BDX06428.1"/>
    </source>
</evidence>
<reference evidence="12" key="1">
    <citation type="submission" date="2023-01" db="EMBL/GenBank/DDBJ databases">
        <title>Complete genome sequence of Planctobacterium marinum strain Dej080120_11.</title>
        <authorList>
            <person name="Ueki S."/>
            <person name="Maruyama F."/>
        </authorList>
    </citation>
    <scope>NUCLEOTIDE SEQUENCE</scope>
    <source>
        <strain evidence="12">Dej080120_11</strain>
    </source>
</reference>
<sequence length="112" mass="12405">MTSLSKISLSSHVLDTTLGKPAADMVLILTTPDGEQHQGKTDADGRCRDWGVSGYSAGVYSLRFMCKDYLNSYTQDSLYPFVDIHFEMTEDGGHYHIPLLISPFGFSSYRGS</sequence>
<evidence type="ECO:0000313" key="13">
    <source>
        <dbReference type="Proteomes" id="UP001333710"/>
    </source>
</evidence>